<dbReference type="GO" id="GO:0005794">
    <property type="term" value="C:Golgi apparatus"/>
    <property type="evidence" value="ECO:0007669"/>
    <property type="project" value="UniProtKB-SubCell"/>
</dbReference>
<protein>
    <submittedName>
        <fullName evidence="11">Uncharacterized protein</fullName>
    </submittedName>
</protein>
<dbReference type="GO" id="GO:0003924">
    <property type="term" value="F:GTPase activity"/>
    <property type="evidence" value="ECO:0007669"/>
    <property type="project" value="InterPro"/>
</dbReference>
<reference evidence="11" key="1">
    <citation type="submission" date="2023-08" db="EMBL/GenBank/DDBJ databases">
        <authorList>
            <person name="Chen Y."/>
            <person name="Shah S."/>
            <person name="Dougan E. K."/>
            <person name="Thang M."/>
            <person name="Chan C."/>
        </authorList>
    </citation>
    <scope>NUCLEOTIDE SEQUENCE</scope>
</reference>
<evidence type="ECO:0000256" key="9">
    <source>
        <dbReference type="ARBA" id="ARBA00023034"/>
    </source>
</evidence>
<keyword evidence="7" id="KW-0931">ER-Golgi transport</keyword>
<dbReference type="InterPro" id="IPR027417">
    <property type="entry name" value="P-loop_NTPase"/>
</dbReference>
<evidence type="ECO:0000256" key="10">
    <source>
        <dbReference type="ARBA" id="ARBA00023134"/>
    </source>
</evidence>
<dbReference type="Proteomes" id="UP001178507">
    <property type="component" value="Unassembled WGS sequence"/>
</dbReference>
<dbReference type="PANTHER" id="PTHR45684">
    <property type="entry name" value="RE74312P"/>
    <property type="match status" value="1"/>
</dbReference>
<evidence type="ECO:0000256" key="1">
    <source>
        <dbReference type="ARBA" id="ARBA00004240"/>
    </source>
</evidence>
<dbReference type="GO" id="GO:0006886">
    <property type="term" value="P:intracellular protein transport"/>
    <property type="evidence" value="ECO:0007669"/>
    <property type="project" value="InterPro"/>
</dbReference>
<comment type="subcellular location">
    <subcellularLocation>
        <location evidence="1">Endoplasmic reticulum</location>
    </subcellularLocation>
    <subcellularLocation>
        <location evidence="2">Golgi apparatus</location>
    </subcellularLocation>
</comment>
<keyword evidence="10" id="KW-0342">GTP-binding</keyword>
<keyword evidence="4" id="KW-0813">Transport</keyword>
<sequence length="89" mass="10525">MLRDGRLSTNAPTLYPNNEELNMNGICFRTYDLGGHETARRIWKETTSPRWTASFSWWTRRIAPVSPRHPRSLAGSWRTPPWLRCHWQS</sequence>
<keyword evidence="9" id="KW-0333">Golgi apparatus</keyword>
<keyword evidence="8" id="KW-0653">Protein transport</keyword>
<name>A0AA36HTJ6_9DINO</name>
<dbReference type="GO" id="GO:0016192">
    <property type="term" value="P:vesicle-mediated transport"/>
    <property type="evidence" value="ECO:0007669"/>
    <property type="project" value="UniProtKB-KW"/>
</dbReference>
<dbReference type="Gene3D" id="3.40.50.300">
    <property type="entry name" value="P-loop containing nucleotide triphosphate hydrolases"/>
    <property type="match status" value="1"/>
</dbReference>
<dbReference type="GO" id="GO:0005783">
    <property type="term" value="C:endoplasmic reticulum"/>
    <property type="evidence" value="ECO:0007669"/>
    <property type="project" value="UniProtKB-SubCell"/>
</dbReference>
<keyword evidence="6" id="KW-0256">Endoplasmic reticulum</keyword>
<evidence type="ECO:0000256" key="5">
    <source>
        <dbReference type="ARBA" id="ARBA00022741"/>
    </source>
</evidence>
<evidence type="ECO:0000313" key="12">
    <source>
        <dbReference type="Proteomes" id="UP001178507"/>
    </source>
</evidence>
<dbReference type="Pfam" id="PF00025">
    <property type="entry name" value="Arf"/>
    <property type="match status" value="1"/>
</dbReference>
<evidence type="ECO:0000256" key="2">
    <source>
        <dbReference type="ARBA" id="ARBA00004555"/>
    </source>
</evidence>
<proteinExistence type="inferred from homology"/>
<evidence type="ECO:0000256" key="4">
    <source>
        <dbReference type="ARBA" id="ARBA00022448"/>
    </source>
</evidence>
<gene>
    <name evidence="11" type="ORF">EVOR1521_LOCUS4061</name>
</gene>
<evidence type="ECO:0000256" key="7">
    <source>
        <dbReference type="ARBA" id="ARBA00022892"/>
    </source>
</evidence>
<evidence type="ECO:0000256" key="8">
    <source>
        <dbReference type="ARBA" id="ARBA00022927"/>
    </source>
</evidence>
<dbReference type="EMBL" id="CAUJNA010000258">
    <property type="protein sequence ID" value="CAJ1374530.1"/>
    <property type="molecule type" value="Genomic_DNA"/>
</dbReference>
<organism evidence="11 12">
    <name type="scientific">Effrenium voratum</name>
    <dbReference type="NCBI Taxonomy" id="2562239"/>
    <lineage>
        <taxon>Eukaryota</taxon>
        <taxon>Sar</taxon>
        <taxon>Alveolata</taxon>
        <taxon>Dinophyceae</taxon>
        <taxon>Suessiales</taxon>
        <taxon>Symbiodiniaceae</taxon>
        <taxon>Effrenium</taxon>
    </lineage>
</organism>
<comment type="similarity">
    <text evidence="3">Belongs to the small GTPase superfamily. SAR1 family.</text>
</comment>
<accession>A0AA36HTJ6</accession>
<dbReference type="AlphaFoldDB" id="A0AA36HTJ6"/>
<evidence type="ECO:0000256" key="3">
    <source>
        <dbReference type="ARBA" id="ARBA00007507"/>
    </source>
</evidence>
<dbReference type="GO" id="GO:0005525">
    <property type="term" value="F:GTP binding"/>
    <property type="evidence" value="ECO:0007669"/>
    <property type="project" value="UniProtKB-KW"/>
</dbReference>
<evidence type="ECO:0000313" key="11">
    <source>
        <dbReference type="EMBL" id="CAJ1374530.1"/>
    </source>
</evidence>
<keyword evidence="5" id="KW-0547">Nucleotide-binding</keyword>
<keyword evidence="12" id="KW-1185">Reference proteome</keyword>
<comment type="caution">
    <text evidence="11">The sequence shown here is derived from an EMBL/GenBank/DDBJ whole genome shotgun (WGS) entry which is preliminary data.</text>
</comment>
<dbReference type="InterPro" id="IPR006689">
    <property type="entry name" value="Small_GTPase_ARF/SAR"/>
</dbReference>
<evidence type="ECO:0000256" key="6">
    <source>
        <dbReference type="ARBA" id="ARBA00022824"/>
    </source>
</evidence>
<dbReference type="InterPro" id="IPR006687">
    <property type="entry name" value="Small_GTPase_SAR1"/>
</dbReference>